<evidence type="ECO:0000313" key="3">
    <source>
        <dbReference type="Proteomes" id="UP000315003"/>
    </source>
</evidence>
<dbReference type="Proteomes" id="UP000315003">
    <property type="component" value="Chromosome"/>
</dbReference>
<proteinExistence type="predicted"/>
<dbReference type="RefSeq" id="WP_145273587.1">
    <property type="nucleotide sequence ID" value="NZ_CP036272.1"/>
</dbReference>
<feature type="compositionally biased region" description="Low complexity" evidence="1">
    <location>
        <begin position="98"/>
        <end position="140"/>
    </location>
</feature>
<evidence type="ECO:0000256" key="1">
    <source>
        <dbReference type="SAM" id="MobiDB-lite"/>
    </source>
</evidence>
<keyword evidence="3" id="KW-1185">Reference proteome</keyword>
<dbReference type="OrthoDB" id="303580at2"/>
<organism evidence="2 3">
    <name type="scientific">Stieleria bergensis</name>
    <dbReference type="NCBI Taxonomy" id="2528025"/>
    <lineage>
        <taxon>Bacteria</taxon>
        <taxon>Pseudomonadati</taxon>
        <taxon>Planctomycetota</taxon>
        <taxon>Planctomycetia</taxon>
        <taxon>Pirellulales</taxon>
        <taxon>Pirellulaceae</taxon>
        <taxon>Stieleria</taxon>
    </lineage>
</organism>
<protein>
    <submittedName>
        <fullName evidence="2">Uncharacterized protein</fullName>
    </submittedName>
</protein>
<accession>A0A517SWW2</accession>
<sequence length="217" mass="23981">MSNAAPTTNPNDVTIRRIFNHLDRRAPSEARNIRSAFDDLWDNLYYLSEYLEDAAHRFDREERDLLMAEYNRVQSAIAVMGQSSLPVIMPDGSEDETPAQPATVATPATTPATVEPQRQRTAATTPAARTTVATSRAITTPATNTNGQPSERPPQYKSLGETVFATLHILGQLTSDVGDLEDIEPGDLETEAICKLAADELHHAIWKAAKQFDRHLR</sequence>
<name>A0A517SWW2_9BACT</name>
<dbReference type="EMBL" id="CP036272">
    <property type="protein sequence ID" value="QDT60622.1"/>
    <property type="molecule type" value="Genomic_DNA"/>
</dbReference>
<evidence type="ECO:0000313" key="2">
    <source>
        <dbReference type="EMBL" id="QDT60622.1"/>
    </source>
</evidence>
<feature type="region of interest" description="Disordered" evidence="1">
    <location>
        <begin position="91"/>
        <end position="154"/>
    </location>
</feature>
<dbReference type="AlphaFoldDB" id="A0A517SWW2"/>
<gene>
    <name evidence="2" type="ORF">SV7mr_31460</name>
</gene>
<reference evidence="2 3" key="1">
    <citation type="submission" date="2019-02" db="EMBL/GenBank/DDBJ databases">
        <title>Deep-cultivation of Planctomycetes and their phenomic and genomic characterization uncovers novel biology.</title>
        <authorList>
            <person name="Wiegand S."/>
            <person name="Jogler M."/>
            <person name="Boedeker C."/>
            <person name="Pinto D."/>
            <person name="Vollmers J."/>
            <person name="Rivas-Marin E."/>
            <person name="Kohn T."/>
            <person name="Peeters S.H."/>
            <person name="Heuer A."/>
            <person name="Rast P."/>
            <person name="Oberbeckmann S."/>
            <person name="Bunk B."/>
            <person name="Jeske O."/>
            <person name="Meyerdierks A."/>
            <person name="Storesund J.E."/>
            <person name="Kallscheuer N."/>
            <person name="Luecker S."/>
            <person name="Lage O.M."/>
            <person name="Pohl T."/>
            <person name="Merkel B.J."/>
            <person name="Hornburger P."/>
            <person name="Mueller R.-W."/>
            <person name="Bruemmer F."/>
            <person name="Labrenz M."/>
            <person name="Spormann A.M."/>
            <person name="Op den Camp H."/>
            <person name="Overmann J."/>
            <person name="Amann R."/>
            <person name="Jetten M.S.M."/>
            <person name="Mascher T."/>
            <person name="Medema M.H."/>
            <person name="Devos D.P."/>
            <person name="Kaster A.-K."/>
            <person name="Ovreas L."/>
            <person name="Rohde M."/>
            <person name="Galperin M.Y."/>
            <person name="Jogler C."/>
        </authorList>
    </citation>
    <scope>NUCLEOTIDE SEQUENCE [LARGE SCALE GENOMIC DNA]</scope>
    <source>
        <strain evidence="2 3">SV_7m_r</strain>
    </source>
</reference>